<proteinExistence type="predicted"/>
<organism evidence="3 4">
    <name type="scientific">Hymenobacter mellowenesis</name>
    <dbReference type="NCBI Taxonomy" id="3063995"/>
    <lineage>
        <taxon>Bacteria</taxon>
        <taxon>Pseudomonadati</taxon>
        <taxon>Bacteroidota</taxon>
        <taxon>Cytophagia</taxon>
        <taxon>Cytophagales</taxon>
        <taxon>Hymenobacteraceae</taxon>
        <taxon>Hymenobacter</taxon>
    </lineage>
</organism>
<protein>
    <submittedName>
        <fullName evidence="3">S41 family peptidase</fullName>
    </submittedName>
</protein>
<dbReference type="Gene3D" id="2.60.120.260">
    <property type="entry name" value="Galactose-binding domain-like"/>
    <property type="match status" value="1"/>
</dbReference>
<dbReference type="Proteomes" id="UP001167796">
    <property type="component" value="Unassembled WGS sequence"/>
</dbReference>
<dbReference type="Pfam" id="PF03572">
    <property type="entry name" value="Peptidase_S41"/>
    <property type="match status" value="1"/>
</dbReference>
<accession>A0ABT9A7B8</accession>
<dbReference type="RefSeq" id="WP_305009923.1">
    <property type="nucleotide sequence ID" value="NZ_JAUQSX010000001.1"/>
</dbReference>
<dbReference type="PANTHER" id="PTHR32060:SF30">
    <property type="entry name" value="CARBOXY-TERMINAL PROCESSING PROTEASE CTPA"/>
    <property type="match status" value="1"/>
</dbReference>
<dbReference type="InterPro" id="IPR029045">
    <property type="entry name" value="ClpP/crotonase-like_dom_sf"/>
</dbReference>
<name>A0ABT9A7B8_9BACT</name>
<dbReference type="SUPFAM" id="SSF52096">
    <property type="entry name" value="ClpP/crotonase"/>
    <property type="match status" value="1"/>
</dbReference>
<comment type="caution">
    <text evidence="3">The sequence shown here is derived from an EMBL/GenBank/DDBJ whole genome shotgun (WGS) entry which is preliminary data.</text>
</comment>
<feature type="domain" description="Tail specific protease" evidence="2">
    <location>
        <begin position="516"/>
        <end position="724"/>
    </location>
</feature>
<dbReference type="InterPro" id="IPR036034">
    <property type="entry name" value="PDZ_sf"/>
</dbReference>
<dbReference type="InterPro" id="IPR005151">
    <property type="entry name" value="Tail-specific_protease"/>
</dbReference>
<dbReference type="SUPFAM" id="SSF50156">
    <property type="entry name" value="PDZ domain-like"/>
    <property type="match status" value="1"/>
</dbReference>
<keyword evidence="1" id="KW-0732">Signal</keyword>
<feature type="chain" id="PRO_5046666220" evidence="1">
    <location>
        <begin position="21"/>
        <end position="748"/>
    </location>
</feature>
<evidence type="ECO:0000313" key="3">
    <source>
        <dbReference type="EMBL" id="MDO7845239.1"/>
    </source>
</evidence>
<feature type="signal peptide" evidence="1">
    <location>
        <begin position="1"/>
        <end position="20"/>
    </location>
</feature>
<keyword evidence="4" id="KW-1185">Reference proteome</keyword>
<evidence type="ECO:0000313" key="4">
    <source>
        <dbReference type="Proteomes" id="UP001167796"/>
    </source>
</evidence>
<sequence length="748" mass="82704">MKHFCLFLALLLAVRTAAPAQTTPAPNLDFERIDRQTGRLADWWAQPNGVYEMAADSVVRHQGQYSLRIRSANKKPDSKEFGVATLRIPASFRGKIIKLTGFMKTENIRGSYAGLWMRVDGDQETIDFQNTSKLNVQGTTDWTPYTIDLSLGTEARAVLLGGLTPGTGTLWLDDFVLTVDGQPLSQAPAQVIKQYKAAQDTAFRRRSGIALDNLSPAQIENLAVLGRVWGFVKYYHPAVARGDYNWDAELLRVLPRVLSSPGAPARNAVLSAWLAGLGPVPACTTCREPGGDTIRLRPDLAWLTDEKTLGPALSRQLEYLRLNRNQGPHYYVRAAQAGNPVFRHEQAYAHTAIPDAGLRLLALYRYWNMVQYFFPYRYAIGEDWKQILPEFIPQFATATTAENYHLAALRLIARVHDTHANIYGDKVLDNYFGLLRPAVQVRFVEGQAVVTAYYDAKLGPATGLRPGDVLLKVDGNDVADFVQARRELTPASNEPTQMRNIAREMLLSHAPHLALTVRREGKLRTFRVDCYPARELRNMAIESGTPDPQAPAWRLLPDNIGLLTIGTLRKSQVPDIMQAAQRTKGLIIDLRNYPADFVIFDVAQYLMPQKTVFVKFSGPRLTYPGLFPIVTPELVSASPGTPYAGKVVILVNELTQSSAEYHAMAFRAAPRAVVVGSTTAGADGNVSSITLPGNISTTITGLGVYYPDGRETQRVGIVPDVVVTPTIEGIRAGRDEVLERAVQLIETR</sequence>
<evidence type="ECO:0000256" key="1">
    <source>
        <dbReference type="SAM" id="SignalP"/>
    </source>
</evidence>
<gene>
    <name evidence="3" type="ORF">Q5H92_02645</name>
</gene>
<dbReference type="Gene3D" id="3.30.750.44">
    <property type="match status" value="1"/>
</dbReference>
<dbReference type="PANTHER" id="PTHR32060">
    <property type="entry name" value="TAIL-SPECIFIC PROTEASE"/>
    <property type="match status" value="1"/>
</dbReference>
<dbReference type="Gene3D" id="3.90.226.10">
    <property type="entry name" value="2-enoyl-CoA Hydratase, Chain A, domain 1"/>
    <property type="match status" value="1"/>
</dbReference>
<dbReference type="CDD" id="cd07562">
    <property type="entry name" value="Peptidase_S41_TRI"/>
    <property type="match status" value="1"/>
</dbReference>
<reference evidence="3" key="1">
    <citation type="submission" date="2023-07" db="EMBL/GenBank/DDBJ databases">
        <authorList>
            <person name="Kim M.K."/>
        </authorList>
    </citation>
    <scope>NUCLEOTIDE SEQUENCE</scope>
    <source>
        <strain evidence="3">M29</strain>
    </source>
</reference>
<dbReference type="SMART" id="SM00245">
    <property type="entry name" value="TSPc"/>
    <property type="match status" value="1"/>
</dbReference>
<evidence type="ECO:0000259" key="2">
    <source>
        <dbReference type="SMART" id="SM00245"/>
    </source>
</evidence>
<dbReference type="EMBL" id="JAUQSX010000001">
    <property type="protein sequence ID" value="MDO7845239.1"/>
    <property type="molecule type" value="Genomic_DNA"/>
</dbReference>
<dbReference type="Gene3D" id="2.30.42.10">
    <property type="match status" value="1"/>
</dbReference>